<dbReference type="Pfam" id="PF01419">
    <property type="entry name" value="Jacalin"/>
    <property type="match status" value="1"/>
</dbReference>
<feature type="domain" description="Jacalin-type lectin" evidence="2">
    <location>
        <begin position="39"/>
        <end position="168"/>
    </location>
</feature>
<dbReference type="SUPFAM" id="SSF56973">
    <property type="entry name" value="Aerolisin/ETX pore-forming domain"/>
    <property type="match status" value="1"/>
</dbReference>
<dbReference type="EMBL" id="CP025096">
    <property type="protein sequence ID" value="AUD06800.1"/>
    <property type="molecule type" value="Genomic_DNA"/>
</dbReference>
<organism evidence="3 4">
    <name type="scientific">Spirosoma pollinicola</name>
    <dbReference type="NCBI Taxonomy" id="2057025"/>
    <lineage>
        <taxon>Bacteria</taxon>
        <taxon>Pseudomonadati</taxon>
        <taxon>Bacteroidota</taxon>
        <taxon>Cytophagia</taxon>
        <taxon>Cytophagales</taxon>
        <taxon>Cytophagaceae</taxon>
        <taxon>Spirosoma</taxon>
    </lineage>
</organism>
<gene>
    <name evidence="3" type="ORF">CWM47_36105</name>
</gene>
<dbReference type="Gene3D" id="2.170.15.10">
    <property type="entry name" value="Proaerolysin, chain A, domain 3"/>
    <property type="match status" value="1"/>
</dbReference>
<evidence type="ECO:0000256" key="1">
    <source>
        <dbReference type="SAM" id="MobiDB-lite"/>
    </source>
</evidence>
<dbReference type="RefSeq" id="WP_100993335.1">
    <property type="nucleotide sequence ID" value="NZ_CP025096.1"/>
</dbReference>
<keyword evidence="4" id="KW-1185">Reference proteome</keyword>
<dbReference type="InterPro" id="IPR036404">
    <property type="entry name" value="Jacalin-like_lectin_dom_sf"/>
</dbReference>
<dbReference type="AlphaFoldDB" id="A0A2K8ZAC4"/>
<dbReference type="Gene3D" id="2.100.10.30">
    <property type="entry name" value="Jacalin-like lectin domain"/>
    <property type="match status" value="1"/>
</dbReference>
<dbReference type="Proteomes" id="UP000232883">
    <property type="component" value="Chromosome"/>
</dbReference>
<sequence>METISQPIPAELFTRANPGETNDWPDYPSGPYYTPEYVVGGFGGSKFLSSEALNGLLVKRVEVWYDSKALKGVRLTYTDDSSTQAGQQKNEYAKLDINPGEIITSLKLWGNGVGTRTGRVEMTTNTGKTLAAGKDVSGQNTYVAPTGSGILVGYTGRGGQEIDMLGFIFFDNVSSVQLGDVHYSGAPEKGSAAGINVVALQQASFGPFNTETNWRFANAVTRTSSQSWTKSSTVKYYALVTVKADIFGIGGEATAGWERTTGSESSTEVTTEISLSWDTGGVLPAEYLVNALATVSQGQLDLPYSGQLTISFNSGNQVSVPVKGLYTNVVYGRSQAKGTLIPPSN</sequence>
<name>A0A2K8ZAC4_9BACT</name>
<dbReference type="KEGG" id="spir:CWM47_36105"/>
<dbReference type="SUPFAM" id="SSF51101">
    <property type="entry name" value="Mannose-binding lectins"/>
    <property type="match status" value="1"/>
</dbReference>
<accession>A0A2K8ZAC4</accession>
<evidence type="ECO:0000313" key="4">
    <source>
        <dbReference type="Proteomes" id="UP000232883"/>
    </source>
</evidence>
<dbReference type="OrthoDB" id="7316663at2"/>
<feature type="region of interest" description="Disordered" evidence="1">
    <location>
        <begin position="1"/>
        <end position="28"/>
    </location>
</feature>
<evidence type="ECO:0000259" key="2">
    <source>
        <dbReference type="Pfam" id="PF01419"/>
    </source>
</evidence>
<protein>
    <recommendedName>
        <fullName evidence="2">Jacalin-type lectin domain-containing protein</fullName>
    </recommendedName>
</protein>
<reference evidence="3 4" key="1">
    <citation type="submission" date="2017-11" db="EMBL/GenBank/DDBJ databases">
        <title>Taxonomic description and genome sequences of Spirosoma HA7 sp. nov., isolated from pollen microhabitat of Corylus avellana.</title>
        <authorList>
            <person name="Ambika Manirajan B."/>
            <person name="Suarez C."/>
            <person name="Ratering S."/>
            <person name="Geissler-Plaum R."/>
            <person name="Cardinale M."/>
            <person name="Sylvia S."/>
        </authorList>
    </citation>
    <scope>NUCLEOTIDE SEQUENCE [LARGE SCALE GENOMIC DNA]</scope>
    <source>
        <strain evidence="3 4">HA7</strain>
    </source>
</reference>
<dbReference type="InterPro" id="IPR001229">
    <property type="entry name" value="Jacalin-like_lectin_dom"/>
</dbReference>
<proteinExistence type="predicted"/>
<evidence type="ECO:0000313" key="3">
    <source>
        <dbReference type="EMBL" id="AUD06800.1"/>
    </source>
</evidence>